<dbReference type="Proteomes" id="UP001054252">
    <property type="component" value="Unassembled WGS sequence"/>
</dbReference>
<evidence type="ECO:0000256" key="2">
    <source>
        <dbReference type="SAM" id="MobiDB-lite"/>
    </source>
</evidence>
<dbReference type="PANTHER" id="PTHR31099">
    <property type="entry name" value="OS06G0165300 PROTEIN"/>
    <property type="match status" value="1"/>
</dbReference>
<dbReference type="InterPro" id="IPR007321">
    <property type="entry name" value="Transposase_28"/>
</dbReference>
<sequence>MDFSRELRELRGNQSREEEEVVIAVEPIAMIVPPELQDLPETLTSESSASSNAGDNGDGHRDSPSSSSSSGNHEPEPENVGGIEQGLPVAGEWEDRVLPGRLSNIRKAPKDLPAGFKFRAALHHEVADCAPSISGYRRLEEMIQEYHIPRTILVRTGGQNERACSVSWTGWIPVYADHFDAGLRFPLPGLVFDLLADYELALTQLTPNSIRFIVGFMLLCARLEVPAKTIVFKSLFQCRLCPNSGGARWYYLFGRDKSQLFKNVRNKVARWKRQFIFVRNTRTERVSNNLAARLSDWRTPNAHVNYPQLLPRDTDLKNRLLEHARCENLVDLEALVTPELLAVFGFVDAANLFTEGEMSSILERQRHSASRPRAEPRVEAAAPGARKRPREETESEEDELPLARRRTSGGTQPAQAARPPTGFSYVRAECQPAMVQAMHSFVPPADNKRAKAFVQQHGGQVAMIKLMDAFSYAVALYESDGIQAAKDEVARIEERAKRAEVERDQAQNELNSLRRQVAEAEQNLTAAEKALNELKTQHARSVGIARAQGAEWLVGSSKFQDAVAMASANLTTEIYNEIRGKVLHHRPDFPIRELAFFDEEELDEQGRSLAPLAEVTVRLRWDLNEEGVPVWPPSEPSSTPPNSQPAMALPVVTPAAEPAARSPPARSPPARSPPPAADASMPVDLTDD</sequence>
<feature type="compositionally biased region" description="Pro residues" evidence="2">
    <location>
        <begin position="665"/>
        <end position="676"/>
    </location>
</feature>
<keyword evidence="1" id="KW-0175">Coiled coil</keyword>
<feature type="compositionally biased region" description="Low complexity" evidence="2">
    <location>
        <begin position="654"/>
        <end position="664"/>
    </location>
</feature>
<dbReference type="AlphaFoldDB" id="A0AAV5MU80"/>
<dbReference type="PANTHER" id="PTHR31099:SF49">
    <property type="entry name" value="MYOSIN HEAVY CHAIN-LIKE PROTEIN"/>
    <property type="match status" value="1"/>
</dbReference>
<evidence type="ECO:0000256" key="1">
    <source>
        <dbReference type="SAM" id="Coils"/>
    </source>
</evidence>
<evidence type="ECO:0000313" key="5">
    <source>
        <dbReference type="Proteomes" id="UP001054252"/>
    </source>
</evidence>
<feature type="domain" description="Transposase (putative) gypsy type" evidence="3">
    <location>
        <begin position="174"/>
        <end position="239"/>
    </location>
</feature>
<protein>
    <recommendedName>
        <fullName evidence="3">Transposase (putative) gypsy type domain-containing protein</fullName>
    </recommendedName>
</protein>
<dbReference type="EMBL" id="BPVZ01000992">
    <property type="protein sequence ID" value="GKV52998.1"/>
    <property type="molecule type" value="Genomic_DNA"/>
</dbReference>
<feature type="compositionally biased region" description="Polar residues" evidence="2">
    <location>
        <begin position="42"/>
        <end position="54"/>
    </location>
</feature>
<proteinExistence type="predicted"/>
<dbReference type="Pfam" id="PF04195">
    <property type="entry name" value="Transposase_28"/>
    <property type="match status" value="1"/>
</dbReference>
<evidence type="ECO:0000313" key="4">
    <source>
        <dbReference type="EMBL" id="GKV52998.1"/>
    </source>
</evidence>
<gene>
    <name evidence="4" type="ORF">SLEP1_g59548</name>
</gene>
<evidence type="ECO:0000259" key="3">
    <source>
        <dbReference type="Pfam" id="PF04195"/>
    </source>
</evidence>
<organism evidence="4 5">
    <name type="scientific">Rubroshorea leprosula</name>
    <dbReference type="NCBI Taxonomy" id="152421"/>
    <lineage>
        <taxon>Eukaryota</taxon>
        <taxon>Viridiplantae</taxon>
        <taxon>Streptophyta</taxon>
        <taxon>Embryophyta</taxon>
        <taxon>Tracheophyta</taxon>
        <taxon>Spermatophyta</taxon>
        <taxon>Magnoliopsida</taxon>
        <taxon>eudicotyledons</taxon>
        <taxon>Gunneridae</taxon>
        <taxon>Pentapetalae</taxon>
        <taxon>rosids</taxon>
        <taxon>malvids</taxon>
        <taxon>Malvales</taxon>
        <taxon>Dipterocarpaceae</taxon>
        <taxon>Rubroshorea</taxon>
    </lineage>
</organism>
<accession>A0AAV5MU80</accession>
<reference evidence="4 5" key="1">
    <citation type="journal article" date="2021" name="Commun. Biol.">
        <title>The genome of Shorea leprosula (Dipterocarpaceae) highlights the ecological relevance of drought in aseasonal tropical rainforests.</title>
        <authorList>
            <person name="Ng K.K.S."/>
            <person name="Kobayashi M.J."/>
            <person name="Fawcett J.A."/>
            <person name="Hatakeyama M."/>
            <person name="Paape T."/>
            <person name="Ng C.H."/>
            <person name="Ang C.C."/>
            <person name="Tnah L.H."/>
            <person name="Lee C.T."/>
            <person name="Nishiyama T."/>
            <person name="Sese J."/>
            <person name="O'Brien M.J."/>
            <person name="Copetti D."/>
            <person name="Mohd Noor M.I."/>
            <person name="Ong R.C."/>
            <person name="Putra M."/>
            <person name="Sireger I.Z."/>
            <person name="Indrioko S."/>
            <person name="Kosugi Y."/>
            <person name="Izuno A."/>
            <person name="Isagi Y."/>
            <person name="Lee S.L."/>
            <person name="Shimizu K.K."/>
        </authorList>
    </citation>
    <scope>NUCLEOTIDE SEQUENCE [LARGE SCALE GENOMIC DNA]</scope>
    <source>
        <strain evidence="4">214</strain>
    </source>
</reference>
<keyword evidence="5" id="KW-1185">Reference proteome</keyword>
<feature type="coiled-coil region" evidence="1">
    <location>
        <begin position="482"/>
        <end position="537"/>
    </location>
</feature>
<feature type="region of interest" description="Disordered" evidence="2">
    <location>
        <begin position="627"/>
        <end position="688"/>
    </location>
</feature>
<feature type="region of interest" description="Disordered" evidence="2">
    <location>
        <begin position="31"/>
        <end position="84"/>
    </location>
</feature>
<feature type="compositionally biased region" description="Pro residues" evidence="2">
    <location>
        <begin position="630"/>
        <end position="643"/>
    </location>
</feature>
<comment type="caution">
    <text evidence="4">The sequence shown here is derived from an EMBL/GenBank/DDBJ whole genome shotgun (WGS) entry which is preliminary data.</text>
</comment>
<feature type="region of interest" description="Disordered" evidence="2">
    <location>
        <begin position="363"/>
        <end position="420"/>
    </location>
</feature>
<name>A0AAV5MU80_9ROSI</name>